<dbReference type="VEuPathDB" id="MicrosporidiaDB:EDEG_03665"/>
<evidence type="ECO:0000313" key="2">
    <source>
        <dbReference type="Proteomes" id="UP000003163"/>
    </source>
</evidence>
<accession>J9D1X7</accession>
<dbReference type="EMBL" id="AFBI03000107">
    <property type="protein sequence ID" value="EJW01866.1"/>
    <property type="molecule type" value="Genomic_DNA"/>
</dbReference>
<name>J9D1X7_EDHAE</name>
<gene>
    <name evidence="1" type="ORF">EDEG_03665</name>
</gene>
<organism evidence="1 2">
    <name type="scientific">Edhazardia aedis (strain USNM 41457)</name>
    <name type="common">Microsporidian parasite</name>
    <dbReference type="NCBI Taxonomy" id="1003232"/>
    <lineage>
        <taxon>Eukaryota</taxon>
        <taxon>Fungi</taxon>
        <taxon>Fungi incertae sedis</taxon>
        <taxon>Microsporidia</taxon>
        <taxon>Edhazardia</taxon>
    </lineage>
</organism>
<dbReference type="InParanoid" id="J9D1X7"/>
<dbReference type="AlphaFoldDB" id="J9D1X7"/>
<dbReference type="Proteomes" id="UP000003163">
    <property type="component" value="Unassembled WGS sequence"/>
</dbReference>
<comment type="caution">
    <text evidence="1">The sequence shown here is derived from an EMBL/GenBank/DDBJ whole genome shotgun (WGS) entry which is preliminary data.</text>
</comment>
<evidence type="ECO:0000313" key="1">
    <source>
        <dbReference type="EMBL" id="EJW01866.1"/>
    </source>
</evidence>
<dbReference type="HOGENOM" id="CLU_446895_0_0_1"/>
<protein>
    <submittedName>
        <fullName evidence="1">Uncharacterized protein</fullName>
    </submittedName>
</protein>
<reference evidence="2" key="2">
    <citation type="submission" date="2015-07" db="EMBL/GenBank/DDBJ databases">
        <title>Contrasting host-pathogen interactions and genome evolution in two generalist and specialist microsporidian pathogens of mosquitoes.</title>
        <authorList>
            <consortium name="The Broad Institute Genomics Platform"/>
            <consortium name="The Broad Institute Genome Sequencing Center for Infectious Disease"/>
            <person name="Cuomo C.A."/>
            <person name="Sanscrainte N.D."/>
            <person name="Goldberg J.M."/>
            <person name="Heiman D."/>
            <person name="Young S."/>
            <person name="Zeng Q."/>
            <person name="Becnel J.J."/>
            <person name="Birren B.W."/>
        </authorList>
    </citation>
    <scope>NUCLEOTIDE SEQUENCE [LARGE SCALE GENOMIC DNA]</scope>
    <source>
        <strain evidence="2">USNM 41457</strain>
    </source>
</reference>
<keyword evidence="2" id="KW-1185">Reference proteome</keyword>
<reference evidence="1 2" key="1">
    <citation type="submission" date="2011-08" db="EMBL/GenBank/DDBJ databases">
        <authorList>
            <person name="Liu Z.J."/>
            <person name="Shi F.L."/>
            <person name="Lu J.Q."/>
            <person name="Li M."/>
            <person name="Wang Z.L."/>
        </authorList>
    </citation>
    <scope>NUCLEOTIDE SEQUENCE [LARGE SCALE GENOMIC DNA]</scope>
    <source>
        <strain evidence="1 2">USNM 41457</strain>
    </source>
</reference>
<sequence>MLITDYKLDIGNGEKMLNPSLLKNKMKTLILNKLKKIIASHIEGIDINKLEVGILSGTLKFENCRLTINKQLVMHFFKLSGLHLHYAEASKIVVEFNALQFFTSPITLYADGLNVFVSNGQDLCKNSNFVDMLGESIRQSCIEIEKVKGESFFDDWYEKIIFRGSKIQFVFVDSPFPIDTNLQKDFIDEVFDKKCCDGSTAIDFDEKCGVNGINCGGNDDGSEFRVNSLSPGKTLDSRENSEYVNGVNVKEKERYNFYENRNFYSDVSLNKYLNVNMDLEVGNQKVNVKDQKSEESKNSNKIGVNCEEKKYSDDDNSKDEHLCVDNIKAATKKNLCDLIKDRYTLFVDKITSSNEIISSKRSKLYKIEGLSFLRNNKYIISPQDIHIHLMNEKDSALQINLSTDTFSTHITENSIHLILNLCKYFKNKEKLLKKIKFDLENVVNSVEFFQCMMKSEEKNISWDDICDLAKNNRQDFVEHCLNAIKKIRKKRSLIKNVKKSENSTIEDKFTVNNNKNSENKNFLSFEDKSTEEIAEKLLTIEKYRKLYKRFTESSLSVAEQKEIESLESKLAVKEINFHRKEVIKENSLKPKKKFFFLQQTVKRRRKKNHFR</sequence>
<proteinExistence type="predicted"/>